<dbReference type="AlphaFoldDB" id="A0A066VHH4"/>
<accession>A0A066VHH4</accession>
<gene>
    <name evidence="2" type="ORF">K437DRAFT_240305</name>
</gene>
<dbReference type="OMA" id="RIHLVHD"/>
<protein>
    <recommendedName>
        <fullName evidence="4">Maintenance of telomere capping protein 1</fullName>
    </recommendedName>
</protein>
<feature type="region of interest" description="Disordered" evidence="1">
    <location>
        <begin position="1"/>
        <end position="20"/>
    </location>
</feature>
<sequence>MSPKVSVRTAAGARKGKDDVEKLLSDLDSLAPLSSSSSQTDTAARSSSEAATATVAPTASTGKKSGEHPDAQSLLDDLDSLVQRRPLSRGASSRGGTPSKTTSLSRTTSETGLSKSRLTQDTSTASGTGASADLDPAAIQPDSAAEAVTGATSSAPAGAGAGGNAGAWGAWGSVWTQATKLADNARAELEKRANSEQAKELSAKGWGFAQNMRGLLQETGLEKIGADLTQVGRKGWTDIINAVAPPIAAHEIIQVTLSHDMIGYDGISEVVFRTLTRVMEQHAGDSSTEQQLVVNKPPKSEAPATSSTPSASAKPADADVERDINAVEGFEEAVKVAEVNVEQLIKASSFSSSASSSQNAKGKEAEKAAQPADASAKTSSSNSVALPITTCPVYVRIQPCVAPLPWGRSLSKYLYFIILLKDPSNGLDHQTISQAVPQTWLEVPFEQNAWVEQGLTDVLEVALSVIGQDYVNGRMTGRSSASKETSEV</sequence>
<evidence type="ECO:0000256" key="1">
    <source>
        <dbReference type="SAM" id="MobiDB-lite"/>
    </source>
</evidence>
<dbReference type="OrthoDB" id="5594977at2759"/>
<dbReference type="InterPro" id="IPR018814">
    <property type="entry name" value="DUF5427"/>
</dbReference>
<dbReference type="Pfam" id="PF10310">
    <property type="entry name" value="DUF5427"/>
    <property type="match status" value="1"/>
</dbReference>
<name>A0A066VHH4_TILAU</name>
<comment type="caution">
    <text evidence="2">The sequence shown here is derived from an EMBL/GenBank/DDBJ whole genome shotgun (WGS) entry which is preliminary data.</text>
</comment>
<dbReference type="PANTHER" id="PTHR28265:SF1">
    <property type="entry name" value="MAINTENANCE OF TELOMERE CAPPING PROTEIN 1"/>
    <property type="match status" value="1"/>
</dbReference>
<reference evidence="2 3" key="1">
    <citation type="submission" date="2014-05" db="EMBL/GenBank/DDBJ databases">
        <title>Draft genome sequence of a rare smut relative, Tilletiaria anomala UBC 951.</title>
        <authorList>
            <consortium name="DOE Joint Genome Institute"/>
            <person name="Toome M."/>
            <person name="Kuo A."/>
            <person name="Henrissat B."/>
            <person name="Lipzen A."/>
            <person name="Tritt A."/>
            <person name="Yoshinaga Y."/>
            <person name="Zane M."/>
            <person name="Barry K."/>
            <person name="Grigoriev I.V."/>
            <person name="Spatafora J.W."/>
            <person name="Aimea M.C."/>
        </authorList>
    </citation>
    <scope>NUCLEOTIDE SEQUENCE [LARGE SCALE GENOMIC DNA]</scope>
    <source>
        <strain evidence="2 3">UBC 951</strain>
    </source>
</reference>
<feature type="region of interest" description="Disordered" evidence="1">
    <location>
        <begin position="353"/>
        <end position="381"/>
    </location>
</feature>
<dbReference type="EMBL" id="JMSN01000125">
    <property type="protein sequence ID" value="KDN38030.1"/>
    <property type="molecule type" value="Genomic_DNA"/>
</dbReference>
<dbReference type="FunCoup" id="A0A066VHH4">
    <property type="interactions" value="6"/>
</dbReference>
<evidence type="ECO:0008006" key="4">
    <source>
        <dbReference type="Google" id="ProtNLM"/>
    </source>
</evidence>
<feature type="region of interest" description="Disordered" evidence="1">
    <location>
        <begin position="282"/>
        <end position="318"/>
    </location>
</feature>
<feature type="region of interest" description="Disordered" evidence="1">
    <location>
        <begin position="29"/>
        <end position="163"/>
    </location>
</feature>
<proteinExistence type="predicted"/>
<feature type="compositionally biased region" description="Polar residues" evidence="1">
    <location>
        <begin position="90"/>
        <end position="129"/>
    </location>
</feature>
<organism evidence="2 3">
    <name type="scientific">Tilletiaria anomala (strain ATCC 24038 / CBS 436.72 / UBC 951)</name>
    <dbReference type="NCBI Taxonomy" id="1037660"/>
    <lineage>
        <taxon>Eukaryota</taxon>
        <taxon>Fungi</taxon>
        <taxon>Dikarya</taxon>
        <taxon>Basidiomycota</taxon>
        <taxon>Ustilaginomycotina</taxon>
        <taxon>Exobasidiomycetes</taxon>
        <taxon>Georgefischeriales</taxon>
        <taxon>Tilletiariaceae</taxon>
        <taxon>Tilletiaria</taxon>
    </lineage>
</organism>
<dbReference type="InParanoid" id="A0A066VHH4"/>
<evidence type="ECO:0000313" key="2">
    <source>
        <dbReference type="EMBL" id="KDN38030.1"/>
    </source>
</evidence>
<dbReference type="HOGENOM" id="CLU_034224_1_0_1"/>
<dbReference type="Proteomes" id="UP000027361">
    <property type="component" value="Unassembled WGS sequence"/>
</dbReference>
<feature type="compositionally biased region" description="Polar residues" evidence="1">
    <location>
        <begin position="284"/>
        <end position="293"/>
    </location>
</feature>
<evidence type="ECO:0000313" key="3">
    <source>
        <dbReference type="Proteomes" id="UP000027361"/>
    </source>
</evidence>
<dbReference type="STRING" id="1037660.A0A066VHH4"/>
<keyword evidence="3" id="KW-1185">Reference proteome</keyword>
<feature type="compositionally biased region" description="Low complexity" evidence="1">
    <location>
        <begin position="301"/>
        <end position="315"/>
    </location>
</feature>
<dbReference type="PANTHER" id="PTHR28265">
    <property type="entry name" value="MAINTENANCE OF TELOMERE CAPPING PROTEIN 1"/>
    <property type="match status" value="1"/>
</dbReference>
<feature type="compositionally biased region" description="Low complexity" evidence="1">
    <location>
        <begin position="147"/>
        <end position="158"/>
    </location>
</feature>
<feature type="compositionally biased region" description="Low complexity" evidence="1">
    <location>
        <begin position="29"/>
        <end position="61"/>
    </location>
</feature>
<dbReference type="GeneID" id="25263034"/>
<dbReference type="RefSeq" id="XP_013240578.1">
    <property type="nucleotide sequence ID" value="XM_013385124.1"/>
</dbReference>